<proteinExistence type="predicted"/>
<evidence type="ECO:0000313" key="2">
    <source>
        <dbReference type="Proteomes" id="UP000295507"/>
    </source>
</evidence>
<accession>A0A4R3RGL7</accession>
<dbReference type="Proteomes" id="UP000295507">
    <property type="component" value="Unassembled WGS sequence"/>
</dbReference>
<reference evidence="1 2" key="1">
    <citation type="submission" date="2019-03" db="EMBL/GenBank/DDBJ databases">
        <title>Genomic Encyclopedia of Type Strains, Phase IV (KMG-V): Genome sequencing to study the core and pangenomes of soil and plant-associated prokaryotes.</title>
        <authorList>
            <person name="Whitman W."/>
        </authorList>
    </citation>
    <scope>NUCLEOTIDE SEQUENCE [LARGE SCALE GENOMIC DNA]</scope>
    <source>
        <strain evidence="1 2">IE4868</strain>
    </source>
</reference>
<name>A0A4R3RGL7_9HYPH</name>
<protein>
    <submittedName>
        <fullName evidence="1">Uncharacterized protein</fullName>
    </submittedName>
</protein>
<evidence type="ECO:0000313" key="1">
    <source>
        <dbReference type="EMBL" id="TCU34171.1"/>
    </source>
</evidence>
<comment type="caution">
    <text evidence="1">The sequence shown here is derived from an EMBL/GenBank/DDBJ whole genome shotgun (WGS) entry which is preliminary data.</text>
</comment>
<organism evidence="1 2">
    <name type="scientific">Rhizobium azibense</name>
    <dbReference type="NCBI Taxonomy" id="1136135"/>
    <lineage>
        <taxon>Bacteria</taxon>
        <taxon>Pseudomonadati</taxon>
        <taxon>Pseudomonadota</taxon>
        <taxon>Alphaproteobacteria</taxon>
        <taxon>Hyphomicrobiales</taxon>
        <taxon>Rhizobiaceae</taxon>
        <taxon>Rhizobium/Agrobacterium group</taxon>
        <taxon>Rhizobium</taxon>
    </lineage>
</organism>
<dbReference type="AlphaFoldDB" id="A0A4R3RGL7"/>
<dbReference type="EMBL" id="SMBK01000013">
    <property type="protein sequence ID" value="TCU34171.1"/>
    <property type="molecule type" value="Genomic_DNA"/>
</dbReference>
<gene>
    <name evidence="1" type="ORF">EV129_113156</name>
</gene>
<dbReference type="RefSeq" id="WP_132552926.1">
    <property type="nucleotide sequence ID" value="NZ_SMBK01000013.1"/>
</dbReference>
<sequence>MADFIEWPRLLAPAECRPNPVPFTRGGRTLGGVNPSVRTDLGFWSIELKNIPVHSREQRQTWQAIRRYLGGKAGVIAVPAWSRDTAPYVSGEYEPPGETTHDDDTLFDDGTPYTQGAISVVTDGVTPLSATSIRLRIIQADTNLVGVRFSYAHALYETGPVISIDGDIWEVTISPSVRALIPAGSDLEFDFPTCLCNLEDDRGMDGGLDTTGFESRSVTFVEAVDYWSNVDA</sequence>